<sequence length="260" mass="26709">MGAVCKQPPGLGAEGQQRAGARDSGFGPGPPLSSPPAPGAALTFRAGGRGGGGGEGGGGERLLFLLFRALSRPSSALAGPGHGRGPQPGREGGSPGSALQPSLAPPRRDESASLRCSVLPPARRAVAAVAAALGKWRPSSFSLPPFNLKRRENGASERAGERRGHGEEGQQRLRRLRLRRRRAAPPRRAARGRPPRRPRGPPGGAAAAASVMAPRRGRCFCASICGGSGARPQLPRTCGDGTQHCGRREPALAAAKVRLT</sequence>
<feature type="compositionally biased region" description="Basic and acidic residues" evidence="1">
    <location>
        <begin position="149"/>
        <end position="171"/>
    </location>
</feature>
<accession>A0A6J3GWU2</accession>
<evidence type="ECO:0000256" key="1">
    <source>
        <dbReference type="SAM" id="MobiDB-lite"/>
    </source>
</evidence>
<dbReference type="Proteomes" id="UP000504640">
    <property type="component" value="Unplaced"/>
</dbReference>
<dbReference type="RefSeq" id="XP_032121962.1">
    <property type="nucleotide sequence ID" value="XM_032266071.1"/>
</dbReference>
<feature type="compositionally biased region" description="Gly residues" evidence="1">
    <location>
        <begin position="80"/>
        <end position="95"/>
    </location>
</feature>
<dbReference type="GeneID" id="116541681"/>
<feature type="compositionally biased region" description="Pro residues" evidence="1">
    <location>
        <begin position="28"/>
        <end position="38"/>
    </location>
</feature>
<feature type="region of interest" description="Disordered" evidence="1">
    <location>
        <begin position="74"/>
        <end position="116"/>
    </location>
</feature>
<gene>
    <name evidence="3" type="primary">LOC116541681</name>
</gene>
<organism evidence="2 3">
    <name type="scientific">Sapajus apella</name>
    <name type="common">Brown-capped capuchin</name>
    <name type="synonym">Cebus apella</name>
    <dbReference type="NCBI Taxonomy" id="9515"/>
    <lineage>
        <taxon>Eukaryota</taxon>
        <taxon>Metazoa</taxon>
        <taxon>Chordata</taxon>
        <taxon>Craniata</taxon>
        <taxon>Vertebrata</taxon>
        <taxon>Euteleostomi</taxon>
        <taxon>Mammalia</taxon>
        <taxon>Eutheria</taxon>
        <taxon>Euarchontoglires</taxon>
        <taxon>Primates</taxon>
        <taxon>Haplorrhini</taxon>
        <taxon>Platyrrhini</taxon>
        <taxon>Cebidae</taxon>
        <taxon>Cebinae</taxon>
        <taxon>Sapajus</taxon>
    </lineage>
</organism>
<evidence type="ECO:0000313" key="3">
    <source>
        <dbReference type="RefSeq" id="XP_032121962.1"/>
    </source>
</evidence>
<feature type="region of interest" description="Disordered" evidence="1">
    <location>
        <begin position="1"/>
        <end position="58"/>
    </location>
</feature>
<feature type="compositionally biased region" description="Basic residues" evidence="1">
    <location>
        <begin position="172"/>
        <end position="199"/>
    </location>
</feature>
<keyword evidence="2" id="KW-1185">Reference proteome</keyword>
<feature type="region of interest" description="Disordered" evidence="1">
    <location>
        <begin position="140"/>
        <end position="209"/>
    </location>
</feature>
<name>A0A6J3GWU2_SAPAP</name>
<dbReference type="AlphaFoldDB" id="A0A6J3GWU2"/>
<reference evidence="3" key="1">
    <citation type="submission" date="2025-08" db="UniProtKB">
        <authorList>
            <consortium name="RefSeq"/>
        </authorList>
    </citation>
    <scope>IDENTIFICATION</scope>
    <source>
        <tissue evidence="3">Blood</tissue>
    </source>
</reference>
<proteinExistence type="predicted"/>
<evidence type="ECO:0000313" key="2">
    <source>
        <dbReference type="Proteomes" id="UP000504640"/>
    </source>
</evidence>
<feature type="compositionally biased region" description="Gly residues" evidence="1">
    <location>
        <begin position="47"/>
        <end position="58"/>
    </location>
</feature>
<protein>
    <submittedName>
        <fullName evidence="3">Uncharacterized protein LOC116541681</fullName>
    </submittedName>
</protein>